<dbReference type="AlphaFoldDB" id="A0A8T1ZRA0"/>
<evidence type="ECO:0000256" key="3">
    <source>
        <dbReference type="ARBA" id="ARBA00022833"/>
    </source>
</evidence>
<keyword evidence="3" id="KW-0862">Zinc</keyword>
<evidence type="ECO:0000256" key="5">
    <source>
        <dbReference type="SAM" id="MobiDB-lite"/>
    </source>
</evidence>
<evidence type="ECO:0000256" key="1">
    <source>
        <dbReference type="ARBA" id="ARBA00022723"/>
    </source>
</evidence>
<feature type="domain" description="SWIM-type" evidence="6">
    <location>
        <begin position="910"/>
        <end position="942"/>
    </location>
</feature>
<sequence>MRGTDKEKVSSEVLGKAVLVLAGEWECSEYGCWDFVAEKNCLSQCIMIEEEMSYALLKSHIEKEFEGVVKGSVGRMSYWPPREMSIFSYAKTPPVSINSDAGLVNFFKLHAATKGLTLLVSFVVNGASNCVSVAEKSGCNDRGEGVGEGQTLSVDSDDTVPTTEDVALLIGMGVTDDVRGENRVSPIDDDAARGDNGLLVPIAEYSGHREGVGRIVDDSGYMNGEIDVGVIRLDDGTPSLNSRHDYGSVERGEDRVEELVKGGEMSGIDLNSIYNAEVVAQLEVIENMAREAQGLQNKDKGKGKVISDADVIAYGGTSQEWDGNGEGDGDGCDYQFWEAVISEEYRKRMDGTRMEVGEASNAGVGQCEGETEAAGMVHLGALSPCIEEDSSGGELEAEGMRDTEGSDVDSEFAEGIQLSLANIYNDIIEADVVPSHDCPPCFGEELVQTQEMRNRVYDSANDAIFIGRVFRNKADMQTALAIYAIKRFFNFKQIRSDRNRLIVRCVDMNCAWRVYGHTMGWNSETMEVRTATLTHTCDVTTRAEYGKKATCKVIAEVLKSKFANGKLGPRAVDIPDLVLEELSVSITYMKAWHAKEKAEIEARGSAAGSYKLLMAYLHLLKQTNPGTVATVVSRANGTENCKFKYLFFAFGACVHAVQFMRKVIVIDATAIKAKFRGCLLTASFQDGNFQIIPFGFGVVDGENETSWTWFFKQLSTIVPDARDLVFVSDRHSSIYAALRAVYPLAQHGVCVVHLYRNVKSRFNRNRGLAYLVTQAACAYTVGEFRAKFTEIERRSPLCANYLRGIGISHWTRVYFQGKRYNLMSSNAAESLNAALAKALEFPIVSMVETIRMMLMRWFNCRRAKASKHTSEVTPEVEDLLMQRLSESGNLKVAAASATIFQVSTVSGRSFTVDLQRRSCTCKVFETQGIPCCHALAASRAGGVSITDMVDEYYKVDCWRSAYSAVVMPVPDAEDMDVPQEVLNSSLLPPQSSQPAGRPRKRRIPSRGEERVSKRSRVGPNRCSRCLNAGHNRATCRQGNVARGVGFLVYIRTVKDQVSSKQVFWMERSCGRGGLCWLV</sequence>
<protein>
    <submittedName>
        <fullName evidence="7">Zinc finger SWIM-type</fullName>
    </submittedName>
</protein>
<dbReference type="InterPro" id="IPR018289">
    <property type="entry name" value="MULE_transposase_dom"/>
</dbReference>
<dbReference type="PANTHER" id="PTHR31973">
    <property type="entry name" value="POLYPROTEIN, PUTATIVE-RELATED"/>
    <property type="match status" value="1"/>
</dbReference>
<dbReference type="InterPro" id="IPR004332">
    <property type="entry name" value="Transposase_MuDR"/>
</dbReference>
<evidence type="ECO:0000256" key="4">
    <source>
        <dbReference type="PROSITE-ProRule" id="PRU00325"/>
    </source>
</evidence>
<reference evidence="7 8" key="1">
    <citation type="submission" date="2020-12" db="EMBL/GenBank/DDBJ databases">
        <title>Concerted genomic and epigenomic changes stabilize Arabidopsis allopolyploids.</title>
        <authorList>
            <person name="Chen Z."/>
        </authorList>
    </citation>
    <scope>NUCLEOTIDE SEQUENCE [LARGE SCALE GENOMIC DNA]</scope>
    <source>
        <strain evidence="7">Allo738</strain>
        <tissue evidence="7">Leaf</tissue>
    </source>
</reference>
<evidence type="ECO:0000256" key="2">
    <source>
        <dbReference type="ARBA" id="ARBA00022771"/>
    </source>
</evidence>
<feature type="compositionally biased region" description="Low complexity" evidence="5">
    <location>
        <begin position="984"/>
        <end position="994"/>
    </location>
</feature>
<accession>A0A8T1ZRA0</accession>
<gene>
    <name evidence="7" type="ORF">ISN45_Aa05g024670</name>
</gene>
<dbReference type="PANTHER" id="PTHR31973:SF187">
    <property type="entry name" value="MUTATOR TRANSPOSASE MUDRA PROTEIN"/>
    <property type="match status" value="1"/>
</dbReference>
<name>A0A8T1ZRA0_9BRAS</name>
<dbReference type="Pfam" id="PF04434">
    <property type="entry name" value="SWIM"/>
    <property type="match status" value="1"/>
</dbReference>
<dbReference type="Pfam" id="PF10551">
    <property type="entry name" value="MULE"/>
    <property type="match status" value="1"/>
</dbReference>
<dbReference type="EMBL" id="JAEFBK010000010">
    <property type="protein sequence ID" value="KAG7561004.1"/>
    <property type="molecule type" value="Genomic_DNA"/>
</dbReference>
<feature type="region of interest" description="Disordered" evidence="5">
    <location>
        <begin position="388"/>
        <end position="408"/>
    </location>
</feature>
<organism evidence="7 8">
    <name type="scientific">Arabidopsis thaliana x Arabidopsis arenosa</name>
    <dbReference type="NCBI Taxonomy" id="1240361"/>
    <lineage>
        <taxon>Eukaryota</taxon>
        <taxon>Viridiplantae</taxon>
        <taxon>Streptophyta</taxon>
        <taxon>Embryophyta</taxon>
        <taxon>Tracheophyta</taxon>
        <taxon>Spermatophyta</taxon>
        <taxon>Magnoliopsida</taxon>
        <taxon>eudicotyledons</taxon>
        <taxon>Gunneridae</taxon>
        <taxon>Pentapetalae</taxon>
        <taxon>rosids</taxon>
        <taxon>malvids</taxon>
        <taxon>Brassicales</taxon>
        <taxon>Brassicaceae</taxon>
        <taxon>Camelineae</taxon>
        <taxon>Arabidopsis</taxon>
    </lineage>
</organism>
<keyword evidence="2 4" id="KW-0863">Zinc-finger</keyword>
<feature type="compositionally biased region" description="Acidic residues" evidence="5">
    <location>
        <begin position="388"/>
        <end position="397"/>
    </location>
</feature>
<dbReference type="InterPro" id="IPR007527">
    <property type="entry name" value="Znf_SWIM"/>
</dbReference>
<evidence type="ECO:0000313" key="8">
    <source>
        <dbReference type="Proteomes" id="UP000694240"/>
    </source>
</evidence>
<proteinExistence type="predicted"/>
<dbReference type="SMART" id="SM00575">
    <property type="entry name" value="ZnF_PMZ"/>
    <property type="match status" value="1"/>
</dbReference>
<evidence type="ECO:0000313" key="7">
    <source>
        <dbReference type="EMBL" id="KAG7561004.1"/>
    </source>
</evidence>
<dbReference type="Proteomes" id="UP000694240">
    <property type="component" value="Chromosome 10"/>
</dbReference>
<keyword evidence="8" id="KW-1185">Reference proteome</keyword>
<dbReference type="Pfam" id="PF03108">
    <property type="entry name" value="DBD_Tnp_Mut"/>
    <property type="match status" value="1"/>
</dbReference>
<feature type="region of interest" description="Disordered" evidence="5">
    <location>
        <begin position="984"/>
        <end position="1018"/>
    </location>
</feature>
<comment type="caution">
    <text evidence="7">The sequence shown here is derived from an EMBL/GenBank/DDBJ whole genome shotgun (WGS) entry which is preliminary data.</text>
</comment>
<dbReference type="InterPro" id="IPR006564">
    <property type="entry name" value="Znf_PMZ"/>
</dbReference>
<dbReference type="PROSITE" id="PS50966">
    <property type="entry name" value="ZF_SWIM"/>
    <property type="match status" value="1"/>
</dbReference>
<keyword evidence="1" id="KW-0479">Metal-binding</keyword>
<dbReference type="GO" id="GO:0008270">
    <property type="term" value="F:zinc ion binding"/>
    <property type="evidence" value="ECO:0007669"/>
    <property type="project" value="UniProtKB-KW"/>
</dbReference>
<evidence type="ECO:0000259" key="6">
    <source>
        <dbReference type="PROSITE" id="PS50966"/>
    </source>
</evidence>